<evidence type="ECO:0000256" key="4">
    <source>
        <dbReference type="PROSITE-ProRule" id="PRU00473"/>
    </source>
</evidence>
<dbReference type="InterPro" id="IPR036737">
    <property type="entry name" value="OmpA-like_sf"/>
</dbReference>
<dbReference type="InterPro" id="IPR011990">
    <property type="entry name" value="TPR-like_helical_dom_sf"/>
</dbReference>
<dbReference type="SUPFAM" id="SSF82171">
    <property type="entry name" value="DPP6 N-terminal domain-like"/>
    <property type="match status" value="1"/>
</dbReference>
<dbReference type="Gene3D" id="2.120.10.30">
    <property type="entry name" value="TolB, C-terminal domain"/>
    <property type="match status" value="1"/>
</dbReference>
<evidence type="ECO:0000313" key="7">
    <source>
        <dbReference type="Proteomes" id="UP000596202"/>
    </source>
</evidence>
<dbReference type="GO" id="GO:0009279">
    <property type="term" value="C:cell outer membrane"/>
    <property type="evidence" value="ECO:0007669"/>
    <property type="project" value="UniProtKB-SubCell"/>
</dbReference>
<dbReference type="CDD" id="cd07185">
    <property type="entry name" value="OmpA_C-like"/>
    <property type="match status" value="1"/>
</dbReference>
<name>A0A9Q6ZF14_MYROD</name>
<dbReference type="InterPro" id="IPR006664">
    <property type="entry name" value="OMP_bac"/>
</dbReference>
<protein>
    <submittedName>
        <fullName evidence="6">OmpA family protein</fullName>
    </submittedName>
</protein>
<keyword evidence="3" id="KW-0998">Cell outer membrane</keyword>
<evidence type="ECO:0000256" key="2">
    <source>
        <dbReference type="ARBA" id="ARBA00023136"/>
    </source>
</evidence>
<dbReference type="Proteomes" id="UP000596202">
    <property type="component" value="Chromosome"/>
</dbReference>
<evidence type="ECO:0000313" key="6">
    <source>
        <dbReference type="EMBL" id="QQU01506.1"/>
    </source>
</evidence>
<dbReference type="PANTHER" id="PTHR30329:SF21">
    <property type="entry name" value="LIPOPROTEIN YIAD-RELATED"/>
    <property type="match status" value="1"/>
</dbReference>
<dbReference type="GeneID" id="93527423"/>
<dbReference type="Pfam" id="PF00691">
    <property type="entry name" value="OmpA"/>
    <property type="match status" value="1"/>
</dbReference>
<dbReference type="Gene3D" id="1.25.40.10">
    <property type="entry name" value="Tetratricopeptide repeat domain"/>
    <property type="match status" value="1"/>
</dbReference>
<dbReference type="Pfam" id="PF07676">
    <property type="entry name" value="PD40"/>
    <property type="match status" value="2"/>
</dbReference>
<dbReference type="Gene3D" id="3.30.1330.60">
    <property type="entry name" value="OmpA-like domain"/>
    <property type="match status" value="1"/>
</dbReference>
<dbReference type="SUPFAM" id="SSF103088">
    <property type="entry name" value="OmpA-like"/>
    <property type="match status" value="1"/>
</dbReference>
<dbReference type="InterPro" id="IPR006665">
    <property type="entry name" value="OmpA-like"/>
</dbReference>
<comment type="subcellular location">
    <subcellularLocation>
        <location evidence="1">Cell outer membrane</location>
    </subcellularLocation>
</comment>
<feature type="domain" description="OmpA-like" evidence="5">
    <location>
        <begin position="532"/>
        <end position="652"/>
    </location>
</feature>
<dbReference type="PROSITE" id="PS51123">
    <property type="entry name" value="OMPA_2"/>
    <property type="match status" value="1"/>
</dbReference>
<dbReference type="InterPro" id="IPR011659">
    <property type="entry name" value="WD40"/>
</dbReference>
<dbReference type="InterPro" id="IPR011042">
    <property type="entry name" value="6-blade_b-propeller_TolB-like"/>
</dbReference>
<evidence type="ECO:0000256" key="3">
    <source>
        <dbReference type="ARBA" id="ARBA00023237"/>
    </source>
</evidence>
<dbReference type="RefSeq" id="WP_002992082.1">
    <property type="nucleotide sequence ID" value="NZ_CP068108.1"/>
</dbReference>
<dbReference type="PANTHER" id="PTHR30329">
    <property type="entry name" value="STATOR ELEMENT OF FLAGELLAR MOTOR COMPLEX"/>
    <property type="match status" value="1"/>
</dbReference>
<dbReference type="SUPFAM" id="SSF48452">
    <property type="entry name" value="TPR-like"/>
    <property type="match status" value="1"/>
</dbReference>
<dbReference type="Pfam" id="PF13620">
    <property type="entry name" value="CarboxypepD_reg"/>
    <property type="match status" value="1"/>
</dbReference>
<gene>
    <name evidence="6" type="ORF">I6I88_07130</name>
</gene>
<dbReference type="SUPFAM" id="SSF49464">
    <property type="entry name" value="Carboxypeptidase regulatory domain-like"/>
    <property type="match status" value="1"/>
</dbReference>
<keyword evidence="2 4" id="KW-0472">Membrane</keyword>
<dbReference type="Gene3D" id="2.60.40.1120">
    <property type="entry name" value="Carboxypeptidase-like, regulatory domain"/>
    <property type="match status" value="1"/>
</dbReference>
<dbReference type="OrthoDB" id="9809364at2"/>
<sequence>MVKRIIQIGILTLCLSWGTTGFSQIKKEKQADKNFNRTAYINAIDTYERMVESGYVNASILQNLADAYYFNGKLEQANKWYTELFEGSYEGKNLSNLPSEYYYRYSQTLKAIKDYKKAEAMIDQFSILEKQDTRVERFNKDRLYVEHIENQLNKYDVRLLTINSAYSDYGGTVLDYQFVFTSARETEHQKKSKIHSWTNESYTSLYSAEIDQNGIGNPTRLIVGSETQVNDATAVFTSDGKTMFFTRNNSKLSGKSKQNKHHDSLLKLYKATKQSDGTWGQVEELPINSDNFNTAHPALTPDDKWLYFASDRKGILGQSDLYRVELYEDGGYGSIENLGKTVNTEGRESFPFISSDFQLYFASDGHPGLGGMDVFVSKLNPNGSFGPVVNMGEPINSSMDDFGFYWDAHKATGFVSSNRVEASGGDDIYLVSEKPCKRIIEGKVYDKNTRELVSNAKIIISDILHQKNDVVYTNDKGAYRISDLNCTMNYSLKAEKEAYNTFQTSLELNSDSAIQTFDIELEKLHKQVDINQGLSTNLRIEPIYFDFDKSNIRYDASIELKKIVEIMHKYPTMKIDIRSHTDSRGNDSYNLSLSNRRVKATINWMIKQGIEAGRLSGRGYGETQLLNSCSNVHCTEAEHQFNRRSEFIILEL</sequence>
<reference evidence="6 7" key="1">
    <citation type="submission" date="2021-01" db="EMBL/GenBank/DDBJ databases">
        <title>FDA dAtabase for Regulatory Grade micrObial Sequences (FDA-ARGOS): Supporting development and validation of Infectious Disease Dx tests.</title>
        <authorList>
            <person name="Sproer C."/>
            <person name="Gronow S."/>
            <person name="Severitt S."/>
            <person name="Schroder I."/>
            <person name="Tallon L."/>
            <person name="Sadzewicz L."/>
            <person name="Zhao X."/>
            <person name="Boylan J."/>
            <person name="Ott S."/>
            <person name="Bowen H."/>
            <person name="Vavikolanu K."/>
            <person name="Mehta A."/>
            <person name="Aluvathingal J."/>
            <person name="Nadendla S."/>
            <person name="Lowell S."/>
            <person name="Myers T."/>
            <person name="Yan Y."/>
            <person name="Sichtig H."/>
        </authorList>
    </citation>
    <scope>NUCLEOTIDE SEQUENCE [LARGE SCALE GENOMIC DNA]</scope>
    <source>
        <strain evidence="6 7">FDAARGOS_1131</strain>
    </source>
</reference>
<dbReference type="AlphaFoldDB" id="A0A9Q6ZF14"/>
<accession>A0A9Q6ZF14</accession>
<evidence type="ECO:0000256" key="1">
    <source>
        <dbReference type="ARBA" id="ARBA00004442"/>
    </source>
</evidence>
<dbReference type="PRINTS" id="PR01021">
    <property type="entry name" value="OMPADOMAIN"/>
</dbReference>
<dbReference type="InterPro" id="IPR008969">
    <property type="entry name" value="CarboxyPept-like_regulatory"/>
</dbReference>
<dbReference type="InterPro" id="IPR050330">
    <property type="entry name" value="Bact_OuterMem_StrucFunc"/>
</dbReference>
<dbReference type="EMBL" id="CP068108">
    <property type="protein sequence ID" value="QQU01506.1"/>
    <property type="molecule type" value="Genomic_DNA"/>
</dbReference>
<proteinExistence type="predicted"/>
<organism evidence="6 7">
    <name type="scientific">Myroides odoratus</name>
    <name type="common">Flavobacterium odoratum</name>
    <dbReference type="NCBI Taxonomy" id="256"/>
    <lineage>
        <taxon>Bacteria</taxon>
        <taxon>Pseudomonadati</taxon>
        <taxon>Bacteroidota</taxon>
        <taxon>Flavobacteriia</taxon>
        <taxon>Flavobacteriales</taxon>
        <taxon>Flavobacteriaceae</taxon>
        <taxon>Myroides</taxon>
    </lineage>
</organism>
<evidence type="ECO:0000259" key="5">
    <source>
        <dbReference type="PROSITE" id="PS51123"/>
    </source>
</evidence>